<evidence type="ECO:0000313" key="2">
    <source>
        <dbReference type="Proteomes" id="UP001224926"/>
    </source>
</evidence>
<keyword evidence="2" id="KW-1185">Reference proteome</keyword>
<evidence type="ECO:0000313" key="1">
    <source>
        <dbReference type="EMBL" id="WMT08586.1"/>
    </source>
</evidence>
<dbReference type="PROSITE" id="PS51257">
    <property type="entry name" value="PROKAR_LIPOPROTEIN"/>
    <property type="match status" value="1"/>
</dbReference>
<dbReference type="InterPro" id="IPR007332">
    <property type="entry name" value="DUF411"/>
</dbReference>
<dbReference type="RefSeq" id="WP_049964321.1">
    <property type="nucleotide sequence ID" value="NZ_CP101873.1"/>
</dbReference>
<dbReference type="GeneID" id="84212853"/>
<reference evidence="1 2" key="1">
    <citation type="submission" date="2022-07" db="EMBL/GenBank/DDBJ databases">
        <title>Two temperate virus in Haloterrigena jeotgali A29.</title>
        <authorList>
            <person name="Deng X."/>
        </authorList>
    </citation>
    <scope>NUCLEOTIDE SEQUENCE [LARGE SCALE GENOMIC DNA]</scope>
    <source>
        <strain evidence="1 2">A29</strain>
    </source>
</reference>
<name>A0AAF0PCF1_9EURY</name>
<dbReference type="EMBL" id="CP101873">
    <property type="protein sequence ID" value="WMT08586.1"/>
    <property type="molecule type" value="Genomic_DNA"/>
</dbReference>
<sequence length="162" mass="17009">MTHTSRRTLLTAGASTIGLTLAGCLTDGAGERTPDEPIPATTATMYKGPNCRCCDSYGEHLDASLETDLETVVADDLTAVKDDRGIDADLRSCHTVELDGYLVEGHVPAATVATLLEDEPEIAGIALPGMPSGSPGMGGEKRGTWQVYELRSGDEPAVYAEL</sequence>
<proteinExistence type="predicted"/>
<dbReference type="AlphaFoldDB" id="A0AAF0PCF1"/>
<accession>A0AAF0PCF1</accession>
<dbReference type="Pfam" id="PF04214">
    <property type="entry name" value="DUF411"/>
    <property type="match status" value="1"/>
</dbReference>
<gene>
    <name evidence="1" type="ORF">NP511_02885</name>
</gene>
<protein>
    <submittedName>
        <fullName evidence="1">Metal-binding protein</fullName>
    </submittedName>
</protein>
<dbReference type="Proteomes" id="UP001224926">
    <property type="component" value="Chromosome"/>
</dbReference>
<organism evidence="1 2">
    <name type="scientific">Natrinema thermotolerans</name>
    <dbReference type="NCBI Taxonomy" id="121872"/>
    <lineage>
        <taxon>Archaea</taxon>
        <taxon>Methanobacteriati</taxon>
        <taxon>Methanobacteriota</taxon>
        <taxon>Stenosarchaea group</taxon>
        <taxon>Halobacteria</taxon>
        <taxon>Halobacteriales</taxon>
        <taxon>Natrialbaceae</taxon>
        <taxon>Natrinema</taxon>
    </lineage>
</organism>
<dbReference type="GeneID" id="39860543"/>